<name>C7Z8A7_FUSV7</name>
<feature type="region of interest" description="Disordered" evidence="1">
    <location>
        <begin position="296"/>
        <end position="322"/>
    </location>
</feature>
<proteinExistence type="predicted"/>
<dbReference type="HOGENOM" id="CLU_013814_0_0_1"/>
<dbReference type="InParanoid" id="C7Z8A7"/>
<dbReference type="OMA" id="FCWALAG"/>
<evidence type="ECO:0000256" key="2">
    <source>
        <dbReference type="SAM" id="Phobius"/>
    </source>
</evidence>
<feature type="region of interest" description="Disordered" evidence="1">
    <location>
        <begin position="1"/>
        <end position="23"/>
    </location>
</feature>
<evidence type="ECO:0000313" key="3">
    <source>
        <dbReference type="EMBL" id="EEU39836.1"/>
    </source>
</evidence>
<dbReference type="EMBL" id="GG698911">
    <property type="protein sequence ID" value="EEU39836.1"/>
    <property type="molecule type" value="Genomic_DNA"/>
</dbReference>
<gene>
    <name evidence="3" type="ORF">NECHADRAFT_79722</name>
</gene>
<dbReference type="Proteomes" id="UP000005206">
    <property type="component" value="Chromosome 4"/>
</dbReference>
<dbReference type="KEGG" id="nhe:NECHADRAFT_79722"/>
<dbReference type="eggNOG" id="ENOG502SJK3">
    <property type="taxonomic scope" value="Eukaryota"/>
</dbReference>
<organism evidence="3 4">
    <name type="scientific">Fusarium vanettenii (strain ATCC MYA-4622 / CBS 123669 / FGSC 9596 / NRRL 45880 / 77-13-4)</name>
    <name type="common">Fusarium solani subsp. pisi</name>
    <dbReference type="NCBI Taxonomy" id="660122"/>
    <lineage>
        <taxon>Eukaryota</taxon>
        <taxon>Fungi</taxon>
        <taxon>Dikarya</taxon>
        <taxon>Ascomycota</taxon>
        <taxon>Pezizomycotina</taxon>
        <taxon>Sordariomycetes</taxon>
        <taxon>Hypocreomycetidae</taxon>
        <taxon>Hypocreales</taxon>
        <taxon>Nectriaceae</taxon>
        <taxon>Fusarium</taxon>
        <taxon>Fusarium solani species complex</taxon>
        <taxon>Fusarium vanettenii</taxon>
    </lineage>
</organism>
<dbReference type="STRING" id="660122.C7Z8A7"/>
<keyword evidence="4" id="KW-1185">Reference proteome</keyword>
<accession>C7Z8A7</accession>
<dbReference type="AlphaFoldDB" id="C7Z8A7"/>
<evidence type="ECO:0000313" key="4">
    <source>
        <dbReference type="Proteomes" id="UP000005206"/>
    </source>
</evidence>
<sequence length="800" mass="90754">MNSEASYRSTSKEVSNVDVERGDGVKWSDKPNFIKPMQRSNSILFNRPAPQGGDHRAEDDVEGEEFRLRDLNIDVQRILDSLRPHVLFRVKEGYEMKNLPKFDDMVRYGIREEEELELWGLEVRRLAAVAKSEEPPTLEGDAEWFGDADAAGYNRLHRLALQIQYALDICIHDNELVLLQYHPQLANESDYEFAHRRICRTFDEDRGSIRYERSIRIEKHNDEALHALVNYVTALMIRLLLRSMSGRFWIENCVSVLAKFAAKIKVVTADLPLAFERTLEAWRDFQIQVTQSPEARGVHAVQANSSGSGSDDDPMAKQQKALQEDIDTSGARYFMEMDAFRHSLSNLMEAAIADLSWNEEIEQPADVFETSSIVYDTGFHDRRTQLCRERDGAIGAAGERKVIDFAGVAFQIGSEVWESLSSSNVHGVNSYTTLTWSRKPFSRDQFPKRKESQDRITEPAENNPLIHMAHMLDVIKALVPYLMYCGAFPTRLSLFTQLAVLISDPTNPVRYYKQKSFLTGARIHTSAYERNKDPNSSLISQTVYDTDMARLARQGKPNRQLKEELEKAEKWIIDEKAIIIQHTWYSMISLGVCALLIAGGVALIAIEDLATGVDPSNLTALAWAAAGFIMIYFKSRRVQDWPWRDFLRGRIVCRSITEVQSVTGMDPQVLIAILLRLETRMFLKTRGPFNTLFSRKAEDGFSIDVPLLTSTVIDGGYIFVRVDSMSGPALVALTAKSYGPYDSISPKGTSTNKQMFTCRDVSDSGRYLLNGESLALYPIVTNDLQWYRVRGVFATRACFD</sequence>
<dbReference type="VEuPathDB" id="FungiDB:NECHADRAFT_79722"/>
<keyword evidence="2" id="KW-0812">Transmembrane</keyword>
<dbReference type="RefSeq" id="XP_003045549.1">
    <property type="nucleotide sequence ID" value="XM_003045503.1"/>
</dbReference>
<feature type="compositionally biased region" description="Polar residues" evidence="1">
    <location>
        <begin position="1"/>
        <end position="14"/>
    </location>
</feature>
<reference evidence="3 4" key="1">
    <citation type="journal article" date="2009" name="PLoS Genet.">
        <title>The genome of Nectria haematococca: contribution of supernumerary chromosomes to gene expansion.</title>
        <authorList>
            <person name="Coleman J.J."/>
            <person name="Rounsley S.D."/>
            <person name="Rodriguez-Carres M."/>
            <person name="Kuo A."/>
            <person name="Wasmann C.C."/>
            <person name="Grimwood J."/>
            <person name="Schmutz J."/>
            <person name="Taga M."/>
            <person name="White G.J."/>
            <person name="Zhou S."/>
            <person name="Schwartz D.C."/>
            <person name="Freitag M."/>
            <person name="Ma L.J."/>
            <person name="Danchin E.G."/>
            <person name="Henrissat B."/>
            <person name="Coutinho P.M."/>
            <person name="Nelson D.R."/>
            <person name="Straney D."/>
            <person name="Napoli C.A."/>
            <person name="Barker B.M."/>
            <person name="Gribskov M."/>
            <person name="Rep M."/>
            <person name="Kroken S."/>
            <person name="Molnar I."/>
            <person name="Rensing C."/>
            <person name="Kennell J.C."/>
            <person name="Zamora J."/>
            <person name="Farman M.L."/>
            <person name="Selker E.U."/>
            <person name="Salamov A."/>
            <person name="Shapiro H."/>
            <person name="Pangilinan J."/>
            <person name="Lindquist E."/>
            <person name="Lamers C."/>
            <person name="Grigoriev I.V."/>
            <person name="Geiser D.M."/>
            <person name="Covert S.F."/>
            <person name="Temporini E."/>
            <person name="Vanetten H.D."/>
        </authorList>
    </citation>
    <scope>NUCLEOTIDE SEQUENCE [LARGE SCALE GENOMIC DNA]</scope>
    <source>
        <strain evidence="4">ATCC MYA-4622 / CBS 123669 / FGSC 9596 / NRRL 45880 / 77-13-4</strain>
    </source>
</reference>
<dbReference type="GeneID" id="9672578"/>
<keyword evidence="2" id="KW-1133">Transmembrane helix</keyword>
<feature type="transmembrane region" description="Helical" evidence="2">
    <location>
        <begin position="618"/>
        <end position="635"/>
    </location>
</feature>
<protein>
    <submittedName>
        <fullName evidence="3">Uncharacterized protein</fullName>
    </submittedName>
</protein>
<keyword evidence="2" id="KW-0472">Membrane</keyword>
<dbReference type="OrthoDB" id="5419219at2759"/>
<evidence type="ECO:0000256" key="1">
    <source>
        <dbReference type="SAM" id="MobiDB-lite"/>
    </source>
</evidence>
<feature type="transmembrane region" description="Helical" evidence="2">
    <location>
        <begin position="584"/>
        <end position="606"/>
    </location>
</feature>